<dbReference type="Proteomes" id="UP000481583">
    <property type="component" value="Unassembled WGS sequence"/>
</dbReference>
<comment type="caution">
    <text evidence="8">The sequence shown here is derived from an EMBL/GenBank/DDBJ whole genome shotgun (WGS) entry which is preliminary data.</text>
</comment>
<dbReference type="Pfam" id="PF00069">
    <property type="entry name" value="Pkinase"/>
    <property type="match status" value="1"/>
</dbReference>
<evidence type="ECO:0000256" key="5">
    <source>
        <dbReference type="PROSITE-ProRule" id="PRU10141"/>
    </source>
</evidence>
<dbReference type="InterPro" id="IPR011009">
    <property type="entry name" value="Kinase-like_dom_sf"/>
</dbReference>
<feature type="domain" description="Protein kinase" evidence="7">
    <location>
        <begin position="15"/>
        <end position="271"/>
    </location>
</feature>
<sequence length="473" mass="49623">MRALGAGDPRRIGEYELDGVLGEGGMGKVYLGRSPGGRKVAVKLAKPELGADPRFRDRFRSEVAAARKVGGFHTAPVVDADPDAELPWMVTAFIPGPSLGELLHRDGPLDESRLRGLGAALAEALRAIHACDLVHRDLKPSNIIMAADGPRVVDFGIARALGETRLTTAAGVVGTPGFLAPEQISDPGRIGPACDVFALGAVLVQAAGGVPFGDGDLMALMYRAVHEAADVSAVPAELRRLVAACLEKRPEDRPTPAAILAELTGRAAPVRDLPPPPVQDVLPPTREAAAAAAPPVVFASQWTGGTWRFWRLVLLVLAPAVGAGYISEGDVAAGFGVVGLGALLYVLALVPALVGRPTATFDSGGIRVERHRKTVGGTKTQHAAYYRWSDVTSVRRAAADKGKMPVQLLLTTQDGGTTPVIVPWPLRPVELKALTAVPAYRSAAALGTNDGACELIVRTAIREFAPHVRVINL</sequence>
<accession>A0A6G4TZY6</accession>
<proteinExistence type="predicted"/>
<feature type="transmembrane region" description="Helical" evidence="6">
    <location>
        <begin position="332"/>
        <end position="354"/>
    </location>
</feature>
<keyword evidence="1" id="KW-0808">Transferase</keyword>
<dbReference type="AlphaFoldDB" id="A0A6G4TZY6"/>
<keyword evidence="3 8" id="KW-0418">Kinase</keyword>
<keyword evidence="2 5" id="KW-0547">Nucleotide-binding</keyword>
<dbReference type="EMBL" id="JAAKZV010000040">
    <property type="protein sequence ID" value="NGN64688.1"/>
    <property type="molecule type" value="Genomic_DNA"/>
</dbReference>
<protein>
    <submittedName>
        <fullName evidence="8">Serine/threonine protein kinase</fullName>
    </submittedName>
</protein>
<evidence type="ECO:0000256" key="1">
    <source>
        <dbReference type="ARBA" id="ARBA00022679"/>
    </source>
</evidence>
<evidence type="ECO:0000259" key="7">
    <source>
        <dbReference type="PROSITE" id="PS50011"/>
    </source>
</evidence>
<evidence type="ECO:0000256" key="2">
    <source>
        <dbReference type="ARBA" id="ARBA00022741"/>
    </source>
</evidence>
<dbReference type="InterPro" id="IPR000719">
    <property type="entry name" value="Prot_kinase_dom"/>
</dbReference>
<dbReference type="SMART" id="SM00220">
    <property type="entry name" value="S_TKc"/>
    <property type="match status" value="1"/>
</dbReference>
<evidence type="ECO:0000313" key="8">
    <source>
        <dbReference type="EMBL" id="NGN64688.1"/>
    </source>
</evidence>
<dbReference type="PROSITE" id="PS00108">
    <property type="entry name" value="PROTEIN_KINASE_ST"/>
    <property type="match status" value="1"/>
</dbReference>
<feature type="transmembrane region" description="Helical" evidence="6">
    <location>
        <begin position="309"/>
        <end position="326"/>
    </location>
</feature>
<dbReference type="CDD" id="cd14014">
    <property type="entry name" value="STKc_PknB_like"/>
    <property type="match status" value="1"/>
</dbReference>
<dbReference type="RefSeq" id="WP_165236413.1">
    <property type="nucleotide sequence ID" value="NZ_JAAKZV010000040.1"/>
</dbReference>
<keyword evidence="6" id="KW-1133">Transmembrane helix</keyword>
<dbReference type="PROSITE" id="PS50011">
    <property type="entry name" value="PROTEIN_KINASE_DOM"/>
    <property type="match status" value="1"/>
</dbReference>
<dbReference type="InterPro" id="IPR008271">
    <property type="entry name" value="Ser/Thr_kinase_AS"/>
</dbReference>
<organism evidence="8 9">
    <name type="scientific">Streptomyces coryli</name>
    <dbReference type="NCBI Taxonomy" id="1128680"/>
    <lineage>
        <taxon>Bacteria</taxon>
        <taxon>Bacillati</taxon>
        <taxon>Actinomycetota</taxon>
        <taxon>Actinomycetes</taxon>
        <taxon>Kitasatosporales</taxon>
        <taxon>Streptomycetaceae</taxon>
        <taxon>Streptomyces</taxon>
    </lineage>
</organism>
<dbReference type="SUPFAM" id="SSF56112">
    <property type="entry name" value="Protein kinase-like (PK-like)"/>
    <property type="match status" value="1"/>
</dbReference>
<keyword evidence="6" id="KW-0812">Transmembrane</keyword>
<dbReference type="GO" id="GO:0004674">
    <property type="term" value="F:protein serine/threonine kinase activity"/>
    <property type="evidence" value="ECO:0007669"/>
    <property type="project" value="UniProtKB-KW"/>
</dbReference>
<gene>
    <name evidence="8" type="ORF">G5C51_12345</name>
</gene>
<dbReference type="PROSITE" id="PS00107">
    <property type="entry name" value="PROTEIN_KINASE_ATP"/>
    <property type="match status" value="1"/>
</dbReference>
<evidence type="ECO:0000256" key="4">
    <source>
        <dbReference type="ARBA" id="ARBA00022840"/>
    </source>
</evidence>
<keyword evidence="8" id="KW-0723">Serine/threonine-protein kinase</keyword>
<dbReference type="Gene3D" id="3.30.200.20">
    <property type="entry name" value="Phosphorylase Kinase, domain 1"/>
    <property type="match status" value="1"/>
</dbReference>
<keyword evidence="4 5" id="KW-0067">ATP-binding</keyword>
<keyword evidence="9" id="KW-1185">Reference proteome</keyword>
<evidence type="ECO:0000256" key="6">
    <source>
        <dbReference type="SAM" id="Phobius"/>
    </source>
</evidence>
<evidence type="ECO:0000313" key="9">
    <source>
        <dbReference type="Proteomes" id="UP000481583"/>
    </source>
</evidence>
<name>A0A6G4TZY6_9ACTN</name>
<evidence type="ECO:0000256" key="3">
    <source>
        <dbReference type="ARBA" id="ARBA00022777"/>
    </source>
</evidence>
<reference evidence="8 9" key="1">
    <citation type="submission" date="2020-02" db="EMBL/GenBank/DDBJ databases">
        <title>Whole-genome analyses of novel actinobacteria.</title>
        <authorList>
            <person name="Sahin N."/>
        </authorList>
    </citation>
    <scope>NUCLEOTIDE SEQUENCE [LARGE SCALE GENOMIC DNA]</scope>
    <source>
        <strain evidence="8 9">A7024</strain>
    </source>
</reference>
<feature type="binding site" evidence="5">
    <location>
        <position position="43"/>
    </location>
    <ligand>
        <name>ATP</name>
        <dbReference type="ChEBI" id="CHEBI:30616"/>
    </ligand>
</feature>
<dbReference type="PANTHER" id="PTHR43289">
    <property type="entry name" value="MITOGEN-ACTIVATED PROTEIN KINASE KINASE KINASE 20-RELATED"/>
    <property type="match status" value="1"/>
</dbReference>
<dbReference type="InterPro" id="IPR017441">
    <property type="entry name" value="Protein_kinase_ATP_BS"/>
</dbReference>
<dbReference type="Gene3D" id="1.10.510.10">
    <property type="entry name" value="Transferase(Phosphotransferase) domain 1"/>
    <property type="match status" value="1"/>
</dbReference>
<dbReference type="PANTHER" id="PTHR43289:SF34">
    <property type="entry name" value="SERINE_THREONINE-PROTEIN KINASE YBDM-RELATED"/>
    <property type="match status" value="1"/>
</dbReference>
<dbReference type="GO" id="GO:0005524">
    <property type="term" value="F:ATP binding"/>
    <property type="evidence" value="ECO:0007669"/>
    <property type="project" value="UniProtKB-UniRule"/>
</dbReference>
<keyword evidence="6" id="KW-0472">Membrane</keyword>